<sequence>MSTAPDISHILEFLACPTPRAWVDWALQNQDVLLVDHANCEKKAASTALNLMYRYVDHHDLLNKLSRLAREELRHFEQVIAIMQRRGVAYPQLTAARYAGALRKEVRTEEPGRLVDTLLVGAIIEARSCERFAALAPELDEELQAFYLSLLKSESRHFRDYLKLAEAVSSRAEVDTRLAALLQCERELIESPDEEFRFHSGVPA</sequence>
<dbReference type="SUPFAM" id="SSF47240">
    <property type="entry name" value="Ferritin-like"/>
    <property type="match status" value="1"/>
</dbReference>
<dbReference type="GO" id="GO:0045301">
    <property type="term" value="F:tRNA 2-(methylsulfanyl)-N(6)-isopentenyladenosine(37) hydroxylase activity"/>
    <property type="evidence" value="ECO:0007669"/>
    <property type="project" value="InterPro"/>
</dbReference>
<reference evidence="1 2" key="1">
    <citation type="submission" date="2019-09" db="EMBL/GenBank/DDBJ databases">
        <authorList>
            <person name="Chen X.-Y."/>
        </authorList>
    </citation>
    <scope>NUCLEOTIDE SEQUENCE [LARGE SCALE GENOMIC DNA]</scope>
    <source>
        <strain evidence="1 2">NY5</strain>
    </source>
</reference>
<gene>
    <name evidence="1" type="ORF">F0M18_00045</name>
</gene>
<dbReference type="RefSeq" id="WP_149609345.1">
    <property type="nucleotide sequence ID" value="NZ_VTUX01000001.1"/>
</dbReference>
<keyword evidence="2" id="KW-1185">Reference proteome</keyword>
<accession>A0A5B0X3L8</accession>
<organism evidence="1 2">
    <name type="scientific">Pseudohalioglobus sediminis</name>
    <dbReference type="NCBI Taxonomy" id="2606449"/>
    <lineage>
        <taxon>Bacteria</taxon>
        <taxon>Pseudomonadati</taxon>
        <taxon>Pseudomonadota</taxon>
        <taxon>Gammaproteobacteria</taxon>
        <taxon>Cellvibrionales</taxon>
        <taxon>Halieaceae</taxon>
        <taxon>Pseudohalioglobus</taxon>
    </lineage>
</organism>
<dbReference type="Pfam" id="PF06175">
    <property type="entry name" value="MiaE"/>
    <property type="match status" value="1"/>
</dbReference>
<protein>
    <submittedName>
        <fullName evidence="1">tRNA-(Ms[2]io[6]A)-hydroxylase</fullName>
    </submittedName>
</protein>
<name>A0A5B0X3L8_9GAMM</name>
<dbReference type="PANTHER" id="PTHR42637:SF1">
    <property type="entry name" value="TRNA 2-(METHYLSULFANYL)-N(6)-ISOPENTENYLADENOSINE(37) HYDROXYLASE"/>
    <property type="match status" value="1"/>
</dbReference>
<dbReference type="Proteomes" id="UP000323708">
    <property type="component" value="Unassembled WGS sequence"/>
</dbReference>
<dbReference type="EMBL" id="VTUX01000001">
    <property type="protein sequence ID" value="KAA1193876.1"/>
    <property type="molecule type" value="Genomic_DNA"/>
</dbReference>
<dbReference type="PANTHER" id="PTHR42637">
    <property type="entry name" value="TRNA-(MS[2]IO[6]A)-HYDROXYLASE"/>
    <property type="match status" value="1"/>
</dbReference>
<dbReference type="InterPro" id="IPR009078">
    <property type="entry name" value="Ferritin-like_SF"/>
</dbReference>
<dbReference type="AlphaFoldDB" id="A0A5B0X3L8"/>
<comment type="caution">
    <text evidence="1">The sequence shown here is derived from an EMBL/GenBank/DDBJ whole genome shotgun (WGS) entry which is preliminary data.</text>
</comment>
<evidence type="ECO:0000313" key="1">
    <source>
        <dbReference type="EMBL" id="KAA1193876.1"/>
    </source>
</evidence>
<dbReference type="InterPro" id="IPR012347">
    <property type="entry name" value="Ferritin-like"/>
</dbReference>
<dbReference type="InterPro" id="IPR010386">
    <property type="entry name" value="tRNA-Hydrxlase_MiaE"/>
</dbReference>
<dbReference type="GO" id="GO:0006400">
    <property type="term" value="P:tRNA modification"/>
    <property type="evidence" value="ECO:0007669"/>
    <property type="project" value="InterPro"/>
</dbReference>
<dbReference type="Gene3D" id="1.20.1260.10">
    <property type="match status" value="1"/>
</dbReference>
<proteinExistence type="predicted"/>
<evidence type="ECO:0000313" key="2">
    <source>
        <dbReference type="Proteomes" id="UP000323708"/>
    </source>
</evidence>
<dbReference type="PIRSF" id="PIRSF020736">
    <property type="entry name" value="MiaE"/>
    <property type="match status" value="1"/>
</dbReference>
<dbReference type="CDD" id="cd07910">
    <property type="entry name" value="MiaE"/>
    <property type="match status" value="1"/>
</dbReference>